<name>A0AAW0QKE6_9PEZI</name>
<evidence type="ECO:0008006" key="3">
    <source>
        <dbReference type="Google" id="ProtNLM"/>
    </source>
</evidence>
<dbReference type="InterPro" id="IPR027417">
    <property type="entry name" value="P-loop_NTPase"/>
</dbReference>
<comment type="caution">
    <text evidence="1">The sequence shown here is derived from an EMBL/GenBank/DDBJ whole genome shotgun (WGS) entry which is preliminary data.</text>
</comment>
<organism evidence="1 2">
    <name type="scientific">Apiospora kogelbergensis</name>
    <dbReference type="NCBI Taxonomy" id="1337665"/>
    <lineage>
        <taxon>Eukaryota</taxon>
        <taxon>Fungi</taxon>
        <taxon>Dikarya</taxon>
        <taxon>Ascomycota</taxon>
        <taxon>Pezizomycotina</taxon>
        <taxon>Sordariomycetes</taxon>
        <taxon>Xylariomycetidae</taxon>
        <taxon>Amphisphaeriales</taxon>
        <taxon>Apiosporaceae</taxon>
        <taxon>Apiospora</taxon>
    </lineage>
</organism>
<dbReference type="PANTHER" id="PTHR36978:SF3">
    <property type="entry name" value="P-LOOP CONTAINING NUCLEOSIDE TRIPHOSPHATE HYDROLASE PROTEIN"/>
    <property type="match status" value="1"/>
</dbReference>
<sequence>MGQGHSSPQPGTPFRVIGAGMSRTGTKTFAQALETLIGPVHDGGAEGLVGTKKQRNHWLEVMRLASKKDRSLPEKQQLKWLLAELMDGYSACVDAPCIWLVPELIELYPDAVVIATTRDTQSWWKSAQTISSLVDWPYLPFFVYPLPILNSFVKWGPLVEKTCVSRLGLKGFQCPEVLETHEAFLRRVVPPRSCSSTR</sequence>
<reference evidence="1 2" key="1">
    <citation type="submission" date="2023-01" db="EMBL/GenBank/DDBJ databases">
        <title>Analysis of 21 Apiospora genomes using comparative genomics revels a genus with tremendous synthesis potential of carbohydrate active enzymes and secondary metabolites.</title>
        <authorList>
            <person name="Sorensen T."/>
        </authorList>
    </citation>
    <scope>NUCLEOTIDE SEQUENCE [LARGE SCALE GENOMIC DNA]</scope>
    <source>
        <strain evidence="1 2">CBS 117206</strain>
    </source>
</reference>
<keyword evidence="2" id="KW-1185">Reference proteome</keyword>
<proteinExistence type="predicted"/>
<dbReference type="Pfam" id="PF17784">
    <property type="entry name" value="Sulfotransfer_4"/>
    <property type="match status" value="1"/>
</dbReference>
<dbReference type="Proteomes" id="UP001392437">
    <property type="component" value="Unassembled WGS sequence"/>
</dbReference>
<dbReference type="Gene3D" id="3.40.50.300">
    <property type="entry name" value="P-loop containing nucleotide triphosphate hydrolases"/>
    <property type="match status" value="1"/>
</dbReference>
<evidence type="ECO:0000313" key="2">
    <source>
        <dbReference type="Proteomes" id="UP001392437"/>
    </source>
</evidence>
<evidence type="ECO:0000313" key="1">
    <source>
        <dbReference type="EMBL" id="KAK8099814.1"/>
    </source>
</evidence>
<gene>
    <name evidence="1" type="ORF">PG999_010188</name>
</gene>
<dbReference type="InterPro" id="IPR040632">
    <property type="entry name" value="Sulfotransfer_4"/>
</dbReference>
<protein>
    <recommendedName>
        <fullName evidence="3">Sulfotransferase family protein</fullName>
    </recommendedName>
</protein>
<dbReference type="EMBL" id="JAQQWP010000009">
    <property type="protein sequence ID" value="KAK8099814.1"/>
    <property type="molecule type" value="Genomic_DNA"/>
</dbReference>
<dbReference type="AlphaFoldDB" id="A0AAW0QKE6"/>
<accession>A0AAW0QKE6</accession>
<dbReference type="SUPFAM" id="SSF52540">
    <property type="entry name" value="P-loop containing nucleoside triphosphate hydrolases"/>
    <property type="match status" value="1"/>
</dbReference>
<dbReference type="PANTHER" id="PTHR36978">
    <property type="entry name" value="P-LOOP CONTAINING NUCLEOTIDE TRIPHOSPHATE HYDROLASE"/>
    <property type="match status" value="1"/>
</dbReference>